<feature type="transmembrane region" description="Helical" evidence="6">
    <location>
        <begin position="21"/>
        <end position="39"/>
    </location>
</feature>
<feature type="transmembrane region" description="Helical" evidence="6">
    <location>
        <begin position="202"/>
        <end position="221"/>
    </location>
</feature>
<feature type="transmembrane region" description="Helical" evidence="6">
    <location>
        <begin position="358"/>
        <end position="378"/>
    </location>
</feature>
<reference evidence="7" key="2">
    <citation type="submission" date="2022-09" db="EMBL/GenBank/DDBJ databases">
        <title>Biosynthetic gene clusters of Dactylosporangioum fulvum.</title>
        <authorList>
            <person name="Caradec T."/>
        </authorList>
    </citation>
    <scope>NUCLEOTIDE SEQUENCE</scope>
    <source>
        <strain evidence="7">NRRL B-16292</strain>
    </source>
</reference>
<evidence type="ECO:0000256" key="5">
    <source>
        <dbReference type="ARBA" id="ARBA00023136"/>
    </source>
</evidence>
<dbReference type="NCBIfam" id="TIGR01197">
    <property type="entry name" value="nramp"/>
    <property type="match status" value="1"/>
</dbReference>
<dbReference type="EMBL" id="CP073720">
    <property type="protein sequence ID" value="UWP80087.1"/>
    <property type="molecule type" value="Genomic_DNA"/>
</dbReference>
<evidence type="ECO:0000313" key="7">
    <source>
        <dbReference type="EMBL" id="UWP80087.1"/>
    </source>
</evidence>
<gene>
    <name evidence="7" type="ORF">Dfulv_33665</name>
</gene>
<dbReference type="RefSeq" id="WP_259857845.1">
    <property type="nucleotide sequence ID" value="NZ_BAAAST010000016.1"/>
</dbReference>
<accession>A0ABY5VQN3</accession>
<keyword evidence="2" id="KW-0813">Transport</keyword>
<dbReference type="PRINTS" id="PR00447">
    <property type="entry name" value="NATRESASSCMP"/>
</dbReference>
<evidence type="ECO:0000313" key="8">
    <source>
        <dbReference type="Proteomes" id="UP001059617"/>
    </source>
</evidence>
<evidence type="ECO:0000256" key="2">
    <source>
        <dbReference type="ARBA" id="ARBA00022448"/>
    </source>
</evidence>
<feature type="transmembrane region" description="Helical" evidence="6">
    <location>
        <begin position="101"/>
        <end position="124"/>
    </location>
</feature>
<evidence type="ECO:0000256" key="4">
    <source>
        <dbReference type="ARBA" id="ARBA00022989"/>
    </source>
</evidence>
<reference evidence="7" key="1">
    <citation type="submission" date="2021-04" db="EMBL/GenBank/DDBJ databases">
        <authorList>
            <person name="Hartkoorn R.C."/>
            <person name="Beaudoing E."/>
            <person name="Hot D."/>
        </authorList>
    </citation>
    <scope>NUCLEOTIDE SEQUENCE</scope>
    <source>
        <strain evidence="7">NRRL B-16292</strain>
    </source>
</reference>
<dbReference type="PANTHER" id="PTHR11706">
    <property type="entry name" value="SOLUTE CARRIER PROTEIN FAMILY 11 MEMBER"/>
    <property type="match status" value="1"/>
</dbReference>
<feature type="transmembrane region" description="Helical" evidence="6">
    <location>
        <begin position="333"/>
        <end position="352"/>
    </location>
</feature>
<feature type="transmembrane region" description="Helical" evidence="6">
    <location>
        <begin position="284"/>
        <end position="306"/>
    </location>
</feature>
<dbReference type="NCBIfam" id="NF037982">
    <property type="entry name" value="Nramp_1"/>
    <property type="match status" value="1"/>
</dbReference>
<proteinExistence type="predicted"/>
<feature type="transmembrane region" description="Helical" evidence="6">
    <location>
        <begin position="130"/>
        <end position="151"/>
    </location>
</feature>
<keyword evidence="8" id="KW-1185">Reference proteome</keyword>
<evidence type="ECO:0000256" key="1">
    <source>
        <dbReference type="ARBA" id="ARBA00004141"/>
    </source>
</evidence>
<dbReference type="Proteomes" id="UP001059617">
    <property type="component" value="Chromosome"/>
</dbReference>
<comment type="subcellular location">
    <subcellularLocation>
        <location evidence="1">Membrane</location>
        <topology evidence="1">Multi-pass membrane protein</topology>
    </subcellularLocation>
</comment>
<dbReference type="NCBIfam" id="NF001923">
    <property type="entry name" value="PRK00701.1"/>
    <property type="match status" value="1"/>
</dbReference>
<dbReference type="InterPro" id="IPR001046">
    <property type="entry name" value="NRAMP_fam"/>
</dbReference>
<evidence type="ECO:0000256" key="6">
    <source>
        <dbReference type="SAM" id="Phobius"/>
    </source>
</evidence>
<evidence type="ECO:0000256" key="3">
    <source>
        <dbReference type="ARBA" id="ARBA00022692"/>
    </source>
</evidence>
<feature type="transmembrane region" description="Helical" evidence="6">
    <location>
        <begin position="54"/>
        <end position="75"/>
    </location>
</feature>
<keyword evidence="3 6" id="KW-0812">Transmembrane</keyword>
<organism evidence="7 8">
    <name type="scientific">Dactylosporangium fulvum</name>
    <dbReference type="NCBI Taxonomy" id="53359"/>
    <lineage>
        <taxon>Bacteria</taxon>
        <taxon>Bacillati</taxon>
        <taxon>Actinomycetota</taxon>
        <taxon>Actinomycetes</taxon>
        <taxon>Micromonosporales</taxon>
        <taxon>Micromonosporaceae</taxon>
        <taxon>Dactylosporangium</taxon>
    </lineage>
</organism>
<feature type="transmembrane region" description="Helical" evidence="6">
    <location>
        <begin position="398"/>
        <end position="415"/>
    </location>
</feature>
<sequence length="423" mass="44992">MTSAEKLPPPTLDALRRRGRLRTAIAMFGPAFVASVAYVDPGNFATNFAAGADYGYALVWVIVMANVMAILVQYLTSKAGLATGRSLPELCRERFGRRANLVLWLQAEVVAMATDLAEFVGAAVGLNLVFGIPLLPAGLITAVVAFAILALEQRGYRRFELTITALLAFVAAGLLYVFFTVGNQDYRQLAGGLVPHVNGGGMLSLTVGIIGATVMPHVVYLHSALQKNRVRAADLRERRTLLRFNRWDVFLGLSIAGLVNLSMLCIAAALFYGSGVDTGELGTIHANLATMVGGGAALAFGIALMASGLSSSSVGTYAGQVVMAGFMNWRIPLVLRRALTMLPSLVVLGLAVNTGDALVLSQIVLSFGIPFALVPLLIITRDRRVMRDMTNRRVTTALMLAVTLVISGLNCYLLVDAITGVCC</sequence>
<keyword evidence="4 6" id="KW-1133">Transmembrane helix</keyword>
<dbReference type="Pfam" id="PF01566">
    <property type="entry name" value="Nramp"/>
    <property type="match status" value="1"/>
</dbReference>
<dbReference type="PANTHER" id="PTHR11706:SF33">
    <property type="entry name" value="NATURAL RESISTANCE-ASSOCIATED MACROPHAGE PROTEIN 2"/>
    <property type="match status" value="1"/>
</dbReference>
<keyword evidence="5 6" id="KW-0472">Membrane</keyword>
<feature type="transmembrane region" description="Helical" evidence="6">
    <location>
        <begin position="163"/>
        <end position="182"/>
    </location>
</feature>
<feature type="transmembrane region" description="Helical" evidence="6">
    <location>
        <begin position="249"/>
        <end position="272"/>
    </location>
</feature>
<name>A0ABY5VQN3_9ACTN</name>
<protein>
    <submittedName>
        <fullName evidence="7">Nramp family divalent metal transporter</fullName>
    </submittedName>
</protein>